<dbReference type="InterPro" id="IPR029063">
    <property type="entry name" value="SAM-dependent_MTases_sf"/>
</dbReference>
<dbReference type="GO" id="GO:0102559">
    <property type="term" value="F:peptide chain release factor N(5)-glutamine methyltransferase activity"/>
    <property type="evidence" value="ECO:0007669"/>
    <property type="project" value="UniProtKB-EC"/>
</dbReference>
<dbReference type="Proteomes" id="UP000245916">
    <property type="component" value="Unassembled WGS sequence"/>
</dbReference>
<dbReference type="Gene3D" id="3.40.50.150">
    <property type="entry name" value="Vaccinia Virus protein VP39"/>
    <property type="match status" value="1"/>
</dbReference>
<feature type="binding site" evidence="4">
    <location>
        <position position="141"/>
    </location>
    <ligand>
        <name>S-adenosyl-L-methionine</name>
        <dbReference type="ChEBI" id="CHEBI:59789"/>
    </ligand>
</feature>
<evidence type="ECO:0000256" key="4">
    <source>
        <dbReference type="HAMAP-Rule" id="MF_02126"/>
    </source>
</evidence>
<dbReference type="CDD" id="cd02440">
    <property type="entry name" value="AdoMet_MTases"/>
    <property type="match status" value="1"/>
</dbReference>
<dbReference type="InterPro" id="IPR040758">
    <property type="entry name" value="PrmC_N"/>
</dbReference>
<accession>A0A2U2J1R5</accession>
<dbReference type="GO" id="GO:0032259">
    <property type="term" value="P:methylation"/>
    <property type="evidence" value="ECO:0007669"/>
    <property type="project" value="UniProtKB-KW"/>
</dbReference>
<keyword evidence="2 4" id="KW-0808">Transferase</keyword>
<dbReference type="EC" id="2.1.1.297" evidence="4"/>
<feature type="binding site" evidence="4">
    <location>
        <begin position="184"/>
        <end position="187"/>
    </location>
    <ligand>
        <name>substrate</name>
    </ligand>
</feature>
<reference evidence="7 8" key="1">
    <citation type="submission" date="2018-05" db="EMBL/GenBank/DDBJ databases">
        <title>Genome of Sphingosinicella humi QZX222.</title>
        <authorList>
            <person name="Qiao Z."/>
            <person name="Wang G."/>
        </authorList>
    </citation>
    <scope>NUCLEOTIDE SEQUENCE [LARGE SCALE GENOMIC DNA]</scope>
    <source>
        <strain evidence="7 8">QZX222</strain>
    </source>
</reference>
<feature type="binding site" evidence="4">
    <location>
        <position position="184"/>
    </location>
    <ligand>
        <name>S-adenosyl-L-methionine</name>
        <dbReference type="ChEBI" id="CHEBI:59789"/>
    </ligand>
</feature>
<dbReference type="PROSITE" id="PS00092">
    <property type="entry name" value="N6_MTASE"/>
    <property type="match status" value="1"/>
</dbReference>
<keyword evidence="1 4" id="KW-0489">Methyltransferase</keyword>
<dbReference type="HAMAP" id="MF_02126">
    <property type="entry name" value="RF_methyltr_PrmC"/>
    <property type="match status" value="1"/>
</dbReference>
<dbReference type="InterPro" id="IPR025714">
    <property type="entry name" value="Methyltranfer_dom"/>
</dbReference>
<feature type="domain" description="Release factor glutamine methyltransferase N-terminal" evidence="6">
    <location>
        <begin position="7"/>
        <end position="73"/>
    </location>
</feature>
<comment type="caution">
    <text evidence="7">The sequence shown here is derived from an EMBL/GenBank/DDBJ whole genome shotgun (WGS) entry which is preliminary data.</text>
</comment>
<dbReference type="Pfam" id="PF17827">
    <property type="entry name" value="PrmC_N"/>
    <property type="match status" value="1"/>
</dbReference>
<dbReference type="InterPro" id="IPR002052">
    <property type="entry name" value="DNA_methylase_N6_adenine_CS"/>
</dbReference>
<name>A0A2U2J1R5_9SPHN</name>
<dbReference type="OrthoDB" id="9800643at2"/>
<dbReference type="RefSeq" id="WP_109270406.1">
    <property type="nucleotide sequence ID" value="NZ_QFFF01000001.1"/>
</dbReference>
<feature type="binding site" evidence="4">
    <location>
        <begin position="118"/>
        <end position="122"/>
    </location>
    <ligand>
        <name>S-adenosyl-L-methionine</name>
        <dbReference type="ChEBI" id="CHEBI:59789"/>
    </ligand>
</feature>
<comment type="function">
    <text evidence="4">Methylates the class 1 translation termination release factors RF1/PrfA and RF2/PrfB on the glutamine residue of the universally conserved GGQ motif.</text>
</comment>
<dbReference type="InterPro" id="IPR050320">
    <property type="entry name" value="N5-glutamine_MTase"/>
</dbReference>
<dbReference type="InterPro" id="IPR004556">
    <property type="entry name" value="HemK-like"/>
</dbReference>
<evidence type="ECO:0000313" key="7">
    <source>
        <dbReference type="EMBL" id="PWG02266.1"/>
    </source>
</evidence>
<gene>
    <name evidence="4 7" type="primary">prmC</name>
    <name evidence="7" type="ORF">DF286_04870</name>
</gene>
<dbReference type="GO" id="GO:0003676">
    <property type="term" value="F:nucleic acid binding"/>
    <property type="evidence" value="ECO:0007669"/>
    <property type="project" value="InterPro"/>
</dbReference>
<dbReference type="InterPro" id="IPR019874">
    <property type="entry name" value="RF_methyltr_PrmC"/>
</dbReference>
<comment type="catalytic activity">
    <reaction evidence="4">
        <text>L-glutaminyl-[peptide chain release factor] + S-adenosyl-L-methionine = N(5)-methyl-L-glutaminyl-[peptide chain release factor] + S-adenosyl-L-homocysteine + H(+)</text>
        <dbReference type="Rhea" id="RHEA:42896"/>
        <dbReference type="Rhea" id="RHEA-COMP:10271"/>
        <dbReference type="Rhea" id="RHEA-COMP:10272"/>
        <dbReference type="ChEBI" id="CHEBI:15378"/>
        <dbReference type="ChEBI" id="CHEBI:30011"/>
        <dbReference type="ChEBI" id="CHEBI:57856"/>
        <dbReference type="ChEBI" id="CHEBI:59789"/>
        <dbReference type="ChEBI" id="CHEBI:61891"/>
        <dbReference type="EC" id="2.1.1.297"/>
    </reaction>
</comment>
<protein>
    <recommendedName>
        <fullName evidence="4">Release factor glutamine methyltransferase</fullName>
        <shortName evidence="4">RF MTase</shortName>
        <ecNumber evidence="4">2.1.1.297</ecNumber>
    </recommendedName>
    <alternativeName>
        <fullName evidence="4">N5-glutamine methyltransferase PrmC</fullName>
    </alternativeName>
    <alternativeName>
        <fullName evidence="4">Protein-(glutamine-N5) MTase PrmC</fullName>
    </alternativeName>
    <alternativeName>
        <fullName evidence="4">Protein-glutamine N-methyltransferase PrmC</fullName>
    </alternativeName>
</protein>
<comment type="similarity">
    <text evidence="4">Belongs to the protein N5-glutamine methyltransferase family. PrmC subfamily.</text>
</comment>
<dbReference type="AlphaFoldDB" id="A0A2U2J1R5"/>
<evidence type="ECO:0000313" key="8">
    <source>
        <dbReference type="Proteomes" id="UP000245916"/>
    </source>
</evidence>
<evidence type="ECO:0000256" key="3">
    <source>
        <dbReference type="ARBA" id="ARBA00022691"/>
    </source>
</evidence>
<dbReference type="NCBIfam" id="TIGR00536">
    <property type="entry name" value="hemK_fam"/>
    <property type="match status" value="1"/>
</dbReference>
<sequence>MSVSCREALSAATRRLMDISDTPRLDAELLMAKALGVEREALLLSRLDDPAPESFETLVRRREAGEPVAYITGRRAFWTIELEVAPGVLVPRPDSETLIEAAVERFGKTGPRNVLDLGTGPGTLLLAALAEWPQARGLGIDRSEAALAIARRNAGRLGLADRTRFEIGDWGEGVEERFDLILCNPPYVESTADLPRDVSEWEPPEALFAGPDGLDDYRRLAPQLGRLLAPHGFACIEIGATQAETVSALFEAEGLGASLRRDLAGRPRCLVIEA</sequence>
<evidence type="ECO:0000259" key="5">
    <source>
        <dbReference type="Pfam" id="PF13847"/>
    </source>
</evidence>
<evidence type="ECO:0000256" key="2">
    <source>
        <dbReference type="ARBA" id="ARBA00022679"/>
    </source>
</evidence>
<feature type="domain" description="Methyltransferase" evidence="5">
    <location>
        <begin position="113"/>
        <end position="184"/>
    </location>
</feature>
<evidence type="ECO:0000256" key="1">
    <source>
        <dbReference type="ARBA" id="ARBA00022603"/>
    </source>
</evidence>
<dbReference type="Gene3D" id="1.10.8.10">
    <property type="entry name" value="DNA helicase RuvA subunit, C-terminal domain"/>
    <property type="match status" value="1"/>
</dbReference>
<keyword evidence="3 4" id="KW-0949">S-adenosyl-L-methionine</keyword>
<proteinExistence type="inferred from homology"/>
<keyword evidence="8" id="KW-1185">Reference proteome</keyword>
<dbReference type="EMBL" id="QFFF01000001">
    <property type="protein sequence ID" value="PWG02266.1"/>
    <property type="molecule type" value="Genomic_DNA"/>
</dbReference>
<evidence type="ECO:0000259" key="6">
    <source>
        <dbReference type="Pfam" id="PF17827"/>
    </source>
</evidence>
<dbReference type="SUPFAM" id="SSF53335">
    <property type="entry name" value="S-adenosyl-L-methionine-dependent methyltransferases"/>
    <property type="match status" value="1"/>
</dbReference>
<feature type="binding site" evidence="4">
    <location>
        <position position="170"/>
    </location>
    <ligand>
        <name>S-adenosyl-L-methionine</name>
        <dbReference type="ChEBI" id="CHEBI:59789"/>
    </ligand>
</feature>
<dbReference type="PANTHER" id="PTHR18895">
    <property type="entry name" value="HEMK METHYLTRANSFERASE"/>
    <property type="match status" value="1"/>
</dbReference>
<dbReference type="PANTHER" id="PTHR18895:SF74">
    <property type="entry name" value="MTRF1L RELEASE FACTOR GLUTAMINE METHYLTRANSFERASE"/>
    <property type="match status" value="1"/>
</dbReference>
<dbReference type="Pfam" id="PF13847">
    <property type="entry name" value="Methyltransf_31"/>
    <property type="match status" value="1"/>
</dbReference>
<dbReference type="NCBIfam" id="TIGR03534">
    <property type="entry name" value="RF_mod_PrmC"/>
    <property type="match status" value="1"/>
</dbReference>
<organism evidence="7 8">
    <name type="scientific">Allosphingosinicella humi</name>
    <dbReference type="NCBI Taxonomy" id="2068657"/>
    <lineage>
        <taxon>Bacteria</taxon>
        <taxon>Pseudomonadati</taxon>
        <taxon>Pseudomonadota</taxon>
        <taxon>Alphaproteobacteria</taxon>
        <taxon>Sphingomonadales</taxon>
        <taxon>Sphingomonadaceae</taxon>
        <taxon>Allosphingosinicella</taxon>
    </lineage>
</organism>